<reference evidence="2 3" key="1">
    <citation type="submission" date="2016-08" db="EMBL/GenBank/DDBJ databases">
        <authorList>
            <consortium name="Pathogen Informatics"/>
        </authorList>
    </citation>
    <scope>NUCLEOTIDE SEQUENCE [LARGE SCALE GENOMIC DNA]</scope>
    <source>
        <strain evidence="2 3">AJ</strain>
    </source>
</reference>
<accession>A0A1C6XC28</accession>
<evidence type="ECO:0000256" key="1">
    <source>
        <dbReference type="SAM" id="MobiDB-lite"/>
    </source>
</evidence>
<organism evidence="2 3">
    <name type="scientific">Plasmodium chabaudi chabaudi</name>
    <dbReference type="NCBI Taxonomy" id="31271"/>
    <lineage>
        <taxon>Eukaryota</taxon>
        <taxon>Sar</taxon>
        <taxon>Alveolata</taxon>
        <taxon>Apicomplexa</taxon>
        <taxon>Aconoidasida</taxon>
        <taxon>Haemosporida</taxon>
        <taxon>Plasmodiidae</taxon>
        <taxon>Plasmodium</taxon>
        <taxon>Plasmodium (Vinckeia)</taxon>
    </lineage>
</organism>
<feature type="region of interest" description="Disordered" evidence="1">
    <location>
        <begin position="1267"/>
        <end position="1308"/>
    </location>
</feature>
<feature type="region of interest" description="Disordered" evidence="1">
    <location>
        <begin position="286"/>
        <end position="310"/>
    </location>
</feature>
<feature type="compositionally biased region" description="Polar residues" evidence="1">
    <location>
        <begin position="908"/>
        <end position="917"/>
    </location>
</feature>
<feature type="compositionally biased region" description="Basic and acidic residues" evidence="1">
    <location>
        <begin position="1143"/>
        <end position="1153"/>
    </location>
</feature>
<feature type="compositionally biased region" description="Polar residues" evidence="1">
    <location>
        <begin position="1650"/>
        <end position="1660"/>
    </location>
</feature>
<evidence type="ECO:0000313" key="3">
    <source>
        <dbReference type="Proteomes" id="UP000507163"/>
    </source>
</evidence>
<feature type="region of interest" description="Disordered" evidence="1">
    <location>
        <begin position="874"/>
        <end position="917"/>
    </location>
</feature>
<feature type="region of interest" description="Disordered" evidence="1">
    <location>
        <begin position="389"/>
        <end position="412"/>
    </location>
</feature>
<feature type="compositionally biased region" description="Low complexity" evidence="1">
    <location>
        <begin position="1614"/>
        <end position="1644"/>
    </location>
</feature>
<feature type="compositionally biased region" description="Polar residues" evidence="1">
    <location>
        <begin position="291"/>
        <end position="306"/>
    </location>
</feature>
<dbReference type="Proteomes" id="UP000507163">
    <property type="component" value="Chromosome 7"/>
</dbReference>
<feature type="compositionally biased region" description="Polar residues" evidence="1">
    <location>
        <begin position="1170"/>
        <end position="1183"/>
    </location>
</feature>
<evidence type="ECO:0000313" key="2">
    <source>
        <dbReference type="EMBL" id="SCM00962.1"/>
    </source>
</evidence>
<feature type="region of interest" description="Disordered" evidence="1">
    <location>
        <begin position="1140"/>
        <end position="1187"/>
    </location>
</feature>
<feature type="compositionally biased region" description="Basic and acidic residues" evidence="1">
    <location>
        <begin position="694"/>
        <end position="704"/>
    </location>
</feature>
<sequence length="1660" mass="188292">MTGSRGIMSMLGYHEYEQCGAYTGEKNDYSIEKQETNEGSSVLSGLSNKEVCGKSSDDEFGKSIDDMVSENKEADNYLENSYPSHINMSPKQQDEYGSSKSSELFNTYINNAGLENKGYSQCETNNYEENNFYNCESNNIYDGIYNTTIPDNDAGKSIYDIDKYILLNISANLGNREQLSEMKETKLYTQESITSTDKKNDDIPNAETDVAPKCHEENISNTQNINYKVKEDEENTGVEKNDIKSSNSTDNVKSPVIEIEDSLEEPNGTECVSYYSKNSAPFDDTHCSMDGTETNPPSNNNDSGSCKSEMKNDENIVKLEKKQNEEAAEVEEMPIEVDDDEAQVKNCKIETVERNGNKLERNKSNDAVVEIIPIDILDDEDNIVKSEHVKKKKTNNKNGNNGRGLGSNKDKRNDLNLEDGITSILYDHFKSIKAKVDVYRKYKKEKMVRIDKIDSLRRKRKKRRLLRYRFEKNKNGIFDFLVPCSSEYSAFKRCEDIGLVYQHIVATERTIEYIYICSQHDNCTGQIIIIANLKNHRVEIKATGSTCISFNDLYEDKRNVSGNRFRWIYLDTCFGIQEGKSRATSMGYKYLNSSVTGKRYVRNFICFLNNQCSSRLRVVKDNETNKVWLELSGLNHERHCPFYRGITKEGIININQSLLNNSINDAKSAITTIIDKYNSSKKSSKNGKNKKQNKKLDKIKKEEPNMLEPQANQMNNQIGNNVNNNLPTHPNDTMRYPALPGQRNSIHGQNNFIGNNLCSNFQNMQGRHNMMGFMPNGPGYNNGYFRQGSINPEFNKNLLIQNYRNGYPPNNNIPNFLNDMNRMQTHGNNFYMNGYGMNYPQGHNYMNPNHPYLQNLHNKIVKVEPPNQECLENGNAGLPPRNSSEGATIGNPSNVNAGNAGNGGNAEQFGTDSKQNNIMPNFQAYSRQNGEEEMGCNNRNVYPEQNGNISDCPLSLPYGNNMNNIGNTNMINKTYAIRNFVLSSHDQRFIANHIYNTPHKSMYNNGNTDCVGSNTFANHQTGEGESRNVSSNVDNKNEVVQEIKNANDLEQVNRNVENSKEVETTNGDIPQVNYNHYHNYMNKYNNSTLQNNMDRNNNASYEGPNSNVHSSDLLNYNFYKQDNSNVLNRNGEQGLFRGSELVDNSKDDNKGGDTHGLNLPGVYENGNKEMGSNNLSIPNQEGASDNRRDNSLQFFEEVDGSHEFKENGQAAVCNDREHDKTCQDDDEQMHSVCSTVSRNGSSVFRRKISEGSHCSSIISVMVTSSSISNCSHSSSSSEIKSEDRNVSQQTENDNYDDDTNEESCNNSRNVSAENVEIIEEGGRDKKRKYSNEMNYGSFGNNFDNNVLKRTNSTYMQENMNNYMIQQPYNFYSNNNTFFNNGESDINGGNRSMGSVYNNNVGIDVNHFNDDQRRSFSNGDDAASCFKTNINGYNYIYRNNNNMNMYDIRNGHQNMYQNMGNSNYGSTLNVSNGIYNEGQNFGMLNSYDVVNGNVYMGRGGGNYFRPTPFNGNPSNIHNINDEMYNMPMKNIVGENTVAVQTNALKNYQSNRNSSNINSMHNDLYMQNIDMNNAYNQVFSNMYNHASDNTRFSINGNNNNYYQYMNGQIKNNYMVSSSNQSTPPRQPTSSSSSQPRQPTSSSSNPNFMYDMPNNNPQNRYYN</sequence>
<feature type="region of interest" description="Disordered" evidence="1">
    <location>
        <begin position="1612"/>
        <end position="1660"/>
    </location>
</feature>
<feature type="compositionally biased region" description="Basic residues" evidence="1">
    <location>
        <begin position="682"/>
        <end position="693"/>
    </location>
</feature>
<proteinExistence type="predicted"/>
<feature type="region of interest" description="Disordered" evidence="1">
    <location>
        <begin position="229"/>
        <end position="270"/>
    </location>
</feature>
<feature type="compositionally biased region" description="Low complexity" evidence="1">
    <location>
        <begin position="1267"/>
        <end position="1278"/>
    </location>
</feature>
<gene>
    <name evidence="2" type="ORF">PCHAJ_000135100</name>
</gene>
<feature type="region of interest" description="Disordered" evidence="1">
    <location>
        <begin position="679"/>
        <end position="705"/>
    </location>
</feature>
<name>A0A1C6XC28_PLACU</name>
<protein>
    <submittedName>
        <fullName evidence="2">Asparagine-rich antigen, putative</fullName>
    </submittedName>
</protein>
<dbReference type="EMBL" id="LT608173">
    <property type="protein sequence ID" value="SCM00962.1"/>
    <property type="molecule type" value="Genomic_DNA"/>
</dbReference>
<feature type="compositionally biased region" description="Polar residues" evidence="1">
    <location>
        <begin position="881"/>
        <end position="895"/>
    </location>
</feature>